<proteinExistence type="predicted"/>
<dbReference type="Proteomes" id="UP001204615">
    <property type="component" value="Unassembled WGS sequence"/>
</dbReference>
<keyword evidence="2" id="KW-1185">Reference proteome</keyword>
<sequence length="85" mass="9689">MATPDTYTKPERATERGIARRELAKILREGRVCEFCTHRDSQTIFGRTVCQKFGRSYPLCAHTPGLQFEPDHQRLKGKSTCTSES</sequence>
<reference evidence="1 2" key="1">
    <citation type="submission" date="2022-06" db="EMBL/GenBank/DDBJ databases">
        <title>Dyella sp. Sa strain:Sa Genome sequencing.</title>
        <authorList>
            <person name="Park S."/>
        </authorList>
    </citation>
    <scope>NUCLEOTIDE SEQUENCE [LARGE SCALE GENOMIC DNA]</scope>
    <source>
        <strain evidence="1 2">Sa</strain>
    </source>
</reference>
<evidence type="ECO:0000313" key="1">
    <source>
        <dbReference type="EMBL" id="MCP1376021.1"/>
    </source>
</evidence>
<gene>
    <name evidence="1" type="ORF">NC595_18385</name>
</gene>
<accession>A0ABT1FF64</accession>
<name>A0ABT1FF64_9GAMM</name>
<dbReference type="RefSeq" id="WP_253568812.1">
    <property type="nucleotide sequence ID" value="NZ_JAMZEK010000004.1"/>
</dbReference>
<organism evidence="1 2">
    <name type="scientific">Dyella lutea</name>
    <dbReference type="NCBI Taxonomy" id="2950441"/>
    <lineage>
        <taxon>Bacteria</taxon>
        <taxon>Pseudomonadati</taxon>
        <taxon>Pseudomonadota</taxon>
        <taxon>Gammaproteobacteria</taxon>
        <taxon>Lysobacterales</taxon>
        <taxon>Rhodanobacteraceae</taxon>
        <taxon>Dyella</taxon>
    </lineage>
</organism>
<evidence type="ECO:0000313" key="2">
    <source>
        <dbReference type="Proteomes" id="UP001204615"/>
    </source>
</evidence>
<dbReference type="EMBL" id="JAMZEK010000004">
    <property type="protein sequence ID" value="MCP1376021.1"/>
    <property type="molecule type" value="Genomic_DNA"/>
</dbReference>
<comment type="caution">
    <text evidence="1">The sequence shown here is derived from an EMBL/GenBank/DDBJ whole genome shotgun (WGS) entry which is preliminary data.</text>
</comment>
<protein>
    <submittedName>
        <fullName evidence="1">Uncharacterized protein</fullName>
    </submittedName>
</protein>